<keyword evidence="1" id="KW-0472">Membrane</keyword>
<feature type="non-terminal residue" evidence="2">
    <location>
        <position position="1"/>
    </location>
</feature>
<dbReference type="EMBL" id="HG810425">
    <property type="protein sequence ID" value="CDO61548.1"/>
    <property type="molecule type" value="Genomic_DNA"/>
</dbReference>
<accession>A0A060RQ79</accession>
<gene>
    <name evidence="2" type="primary">RIF</name>
    <name evidence="2" type="ORF">PRCDC_0018600</name>
</gene>
<dbReference type="Pfam" id="PF02009">
    <property type="entry name" value="RIFIN"/>
    <property type="match status" value="1"/>
</dbReference>
<evidence type="ECO:0000313" key="3">
    <source>
        <dbReference type="Proteomes" id="UP000027581"/>
    </source>
</evidence>
<dbReference type="AlphaFoldDB" id="A0A060RQ79"/>
<name>A0A060RQ79_PLARE</name>
<sequence>GIWYAILSQHATKLAIKKGIEKGIEVGLEKVTEIVSKPLVGQKVFTIPTITELETLIEGKFTDEVTLPGIFKCIYNNINGLVDADRYQLFTTTVKSIAGKPLSGYKDPYYQPAVAAVEKAFAEGKAAEFASHTSLLSNTIIISIVTIIIIVLIMVIIYLVLRYRRKKKMMKKAQYTKLLNQ</sequence>
<evidence type="ECO:0000313" key="2">
    <source>
        <dbReference type="EMBL" id="CDO61548.1"/>
    </source>
</evidence>
<evidence type="ECO:0000256" key="1">
    <source>
        <dbReference type="SAM" id="Phobius"/>
    </source>
</evidence>
<dbReference type="VEuPathDB" id="PlasmoDB:PRCDC_0018600"/>
<feature type="transmembrane region" description="Helical" evidence="1">
    <location>
        <begin position="140"/>
        <end position="161"/>
    </location>
</feature>
<keyword evidence="1" id="KW-1133">Transmembrane helix</keyword>
<proteinExistence type="predicted"/>
<reference evidence="2" key="1">
    <citation type="submission" date="2014-01" db="EMBL/GenBank/DDBJ databases">
        <authorList>
            <person name="Aslett M."/>
        </authorList>
    </citation>
    <scope>NUCLEOTIDE SEQUENCE</scope>
    <source>
        <strain evidence="2">CDC</strain>
    </source>
</reference>
<organism evidence="2 3">
    <name type="scientific">Plasmodium reichenowi</name>
    <dbReference type="NCBI Taxonomy" id="5854"/>
    <lineage>
        <taxon>Eukaryota</taxon>
        <taxon>Sar</taxon>
        <taxon>Alveolata</taxon>
        <taxon>Apicomplexa</taxon>
        <taxon>Aconoidasida</taxon>
        <taxon>Haemosporida</taxon>
        <taxon>Plasmodiidae</taxon>
        <taxon>Plasmodium</taxon>
        <taxon>Plasmodium (Laverania)</taxon>
    </lineage>
</organism>
<reference evidence="2" key="2">
    <citation type="submission" date="2014-05" db="EMBL/GenBank/DDBJ databases">
        <title>The genome sequences of chimpanzee malaria parasites reveal the path to human adaptation.</title>
        <authorList>
            <person name="Otto T.D."/>
            <person name="Rayner J.C."/>
            <person name="Boehme U."/>
            <person name="Pain A."/>
            <person name="Spottiswoode N."/>
            <person name="Sanders M."/>
            <person name="Quail M."/>
            <person name="Ollomo B."/>
            <person name="Renaud F."/>
            <person name="Thomas A.W."/>
            <person name="Prugnolle F."/>
            <person name="Conway D.J."/>
            <person name="Newbold C."/>
            <person name="Berriman M."/>
        </authorList>
    </citation>
    <scope>NUCLEOTIDE SEQUENCE [LARGE SCALE GENOMIC DNA]</scope>
    <source>
        <strain evidence="2">CDC</strain>
    </source>
</reference>
<protein>
    <submittedName>
        <fullName evidence="2">Rifin</fullName>
    </submittedName>
</protein>
<dbReference type="Proteomes" id="UP000027581">
    <property type="component" value="Unassembled WGS sequence"/>
</dbReference>
<keyword evidence="3" id="KW-1185">Reference proteome</keyword>
<keyword evidence="1" id="KW-0812">Transmembrane</keyword>
<dbReference type="InterPro" id="IPR006373">
    <property type="entry name" value="VSA_Rifin"/>
</dbReference>